<accession>A0AAQ4DIV7</accession>
<gene>
    <name evidence="2" type="ORF">V5799_026335</name>
</gene>
<evidence type="ECO:0000313" key="2">
    <source>
        <dbReference type="EMBL" id="KAK8762397.1"/>
    </source>
</evidence>
<sequence>MKKKHSVRWKEMIGIAEKMRTTTSSRATHPGGAPTPTTPASPARVLRQGDCTTLPATPPATPAAARRTPSRRRLLDPYNAEAALNQPWFTALCACCCLRMRMRHRRPHRNAESPILEATDPLPGSYLSAGCSSCLSRMGHTGKRNSPKLGLPHHRRQQRLYQL</sequence>
<evidence type="ECO:0000256" key="1">
    <source>
        <dbReference type="SAM" id="MobiDB-lite"/>
    </source>
</evidence>
<protein>
    <submittedName>
        <fullName evidence="2">Uncharacterized protein</fullName>
    </submittedName>
</protein>
<proteinExistence type="predicted"/>
<evidence type="ECO:0000313" key="3">
    <source>
        <dbReference type="Proteomes" id="UP001321473"/>
    </source>
</evidence>
<dbReference type="AlphaFoldDB" id="A0AAQ4DIV7"/>
<feature type="compositionally biased region" description="Low complexity" evidence="1">
    <location>
        <begin position="27"/>
        <end position="43"/>
    </location>
</feature>
<comment type="caution">
    <text evidence="2">The sequence shown here is derived from an EMBL/GenBank/DDBJ whole genome shotgun (WGS) entry which is preliminary data.</text>
</comment>
<organism evidence="2 3">
    <name type="scientific">Amblyomma americanum</name>
    <name type="common">Lone star tick</name>
    <dbReference type="NCBI Taxonomy" id="6943"/>
    <lineage>
        <taxon>Eukaryota</taxon>
        <taxon>Metazoa</taxon>
        <taxon>Ecdysozoa</taxon>
        <taxon>Arthropoda</taxon>
        <taxon>Chelicerata</taxon>
        <taxon>Arachnida</taxon>
        <taxon>Acari</taxon>
        <taxon>Parasitiformes</taxon>
        <taxon>Ixodida</taxon>
        <taxon>Ixodoidea</taxon>
        <taxon>Ixodidae</taxon>
        <taxon>Amblyomminae</taxon>
        <taxon>Amblyomma</taxon>
    </lineage>
</organism>
<name>A0AAQ4DIV7_AMBAM</name>
<dbReference type="Proteomes" id="UP001321473">
    <property type="component" value="Unassembled WGS sequence"/>
</dbReference>
<dbReference type="EMBL" id="JARKHS020030118">
    <property type="protein sequence ID" value="KAK8762397.1"/>
    <property type="molecule type" value="Genomic_DNA"/>
</dbReference>
<reference evidence="2 3" key="1">
    <citation type="journal article" date="2023" name="Arcadia Sci">
        <title>De novo assembly of a long-read Amblyomma americanum tick genome.</title>
        <authorList>
            <person name="Chou S."/>
            <person name="Poskanzer K.E."/>
            <person name="Rollins M."/>
            <person name="Thuy-Boun P.S."/>
        </authorList>
    </citation>
    <scope>NUCLEOTIDE SEQUENCE [LARGE SCALE GENOMIC DNA]</scope>
    <source>
        <strain evidence="2">F_SG_1</strain>
        <tissue evidence="2">Salivary glands</tissue>
    </source>
</reference>
<keyword evidence="3" id="KW-1185">Reference proteome</keyword>
<feature type="region of interest" description="Disordered" evidence="1">
    <location>
        <begin position="142"/>
        <end position="163"/>
    </location>
</feature>
<feature type="region of interest" description="Disordered" evidence="1">
    <location>
        <begin position="20"/>
        <end position="44"/>
    </location>
</feature>